<proteinExistence type="predicted"/>
<evidence type="ECO:0000313" key="2">
    <source>
        <dbReference type="Proteomes" id="UP000717696"/>
    </source>
</evidence>
<accession>A0A9P9EHS1</accession>
<comment type="caution">
    <text evidence="1">The sequence shown here is derived from an EMBL/GenBank/DDBJ whole genome shotgun (WGS) entry which is preliminary data.</text>
</comment>
<name>A0A9P9EHS1_9HYPO</name>
<dbReference type="OrthoDB" id="5377172at2759"/>
<keyword evidence="2" id="KW-1185">Reference proteome</keyword>
<dbReference type="PANTHER" id="PTHR35340:SF5">
    <property type="entry name" value="ASST-DOMAIN-CONTAINING PROTEIN"/>
    <property type="match status" value="1"/>
</dbReference>
<dbReference type="EMBL" id="JAGMUU010000014">
    <property type="protein sequence ID" value="KAH7139779.1"/>
    <property type="molecule type" value="Genomic_DNA"/>
</dbReference>
<dbReference type="AlphaFoldDB" id="A0A9P9EHS1"/>
<organism evidence="1 2">
    <name type="scientific">Dactylonectria estremocensis</name>
    <dbReference type="NCBI Taxonomy" id="1079267"/>
    <lineage>
        <taxon>Eukaryota</taxon>
        <taxon>Fungi</taxon>
        <taxon>Dikarya</taxon>
        <taxon>Ascomycota</taxon>
        <taxon>Pezizomycotina</taxon>
        <taxon>Sordariomycetes</taxon>
        <taxon>Hypocreomycetidae</taxon>
        <taxon>Hypocreales</taxon>
        <taxon>Nectriaceae</taxon>
        <taxon>Dactylonectria</taxon>
    </lineage>
</organism>
<dbReference type="InterPro" id="IPR053143">
    <property type="entry name" value="Arylsulfate_ST"/>
</dbReference>
<dbReference type="Proteomes" id="UP000717696">
    <property type="component" value="Unassembled WGS sequence"/>
</dbReference>
<evidence type="ECO:0000313" key="1">
    <source>
        <dbReference type="EMBL" id="KAH7139779.1"/>
    </source>
</evidence>
<sequence length="130" mass="14591">MRSLSQGDVQILDGTGNVFIGWGRSAVMTEFSIDGEVEYDARFRAAVFFAFGPVTFYRISRHSWVGKPTTRPDFVVEDGGIYVSWNGATEVVAWQLEAAYENGGGEDEEDEADVEFDRVSQTFRDRFGLK</sequence>
<protein>
    <submittedName>
        <fullName evidence="1">Uncharacterized protein</fullName>
    </submittedName>
</protein>
<reference evidence="1" key="1">
    <citation type="journal article" date="2021" name="Nat. Commun.">
        <title>Genetic determinants of endophytism in the Arabidopsis root mycobiome.</title>
        <authorList>
            <person name="Mesny F."/>
            <person name="Miyauchi S."/>
            <person name="Thiergart T."/>
            <person name="Pickel B."/>
            <person name="Atanasova L."/>
            <person name="Karlsson M."/>
            <person name="Huettel B."/>
            <person name="Barry K.W."/>
            <person name="Haridas S."/>
            <person name="Chen C."/>
            <person name="Bauer D."/>
            <person name="Andreopoulos W."/>
            <person name="Pangilinan J."/>
            <person name="LaButti K."/>
            <person name="Riley R."/>
            <person name="Lipzen A."/>
            <person name="Clum A."/>
            <person name="Drula E."/>
            <person name="Henrissat B."/>
            <person name="Kohler A."/>
            <person name="Grigoriev I.V."/>
            <person name="Martin F.M."/>
            <person name="Hacquard S."/>
        </authorList>
    </citation>
    <scope>NUCLEOTIDE SEQUENCE</scope>
    <source>
        <strain evidence="1">MPI-CAGE-AT-0021</strain>
    </source>
</reference>
<dbReference type="PANTHER" id="PTHR35340">
    <property type="entry name" value="PQQ ENZYME REPEAT PROTEIN-RELATED"/>
    <property type="match status" value="1"/>
</dbReference>
<gene>
    <name evidence="1" type="ORF">B0J13DRAFT_624598</name>
</gene>